<evidence type="ECO:0000313" key="2">
    <source>
        <dbReference type="EMBL" id="CAF0953556.1"/>
    </source>
</evidence>
<dbReference type="Proteomes" id="UP000681722">
    <property type="component" value="Unassembled WGS sequence"/>
</dbReference>
<reference evidence="2" key="1">
    <citation type="submission" date="2021-02" db="EMBL/GenBank/DDBJ databases">
        <authorList>
            <person name="Nowell W R."/>
        </authorList>
    </citation>
    <scope>NUCLEOTIDE SEQUENCE</scope>
</reference>
<evidence type="ECO:0000313" key="4">
    <source>
        <dbReference type="Proteomes" id="UP000663829"/>
    </source>
</evidence>
<dbReference type="Proteomes" id="UP000663829">
    <property type="component" value="Unassembled WGS sequence"/>
</dbReference>
<comment type="caution">
    <text evidence="2">The sequence shown here is derived from an EMBL/GenBank/DDBJ whole genome shotgun (WGS) entry which is preliminary data.</text>
</comment>
<protein>
    <submittedName>
        <fullName evidence="2">Uncharacterized protein</fullName>
    </submittedName>
</protein>
<name>A0A814DFQ7_9BILA</name>
<keyword evidence="4" id="KW-1185">Reference proteome</keyword>
<evidence type="ECO:0000256" key="1">
    <source>
        <dbReference type="SAM" id="MobiDB-lite"/>
    </source>
</evidence>
<dbReference type="EMBL" id="CAJOBC010002349">
    <property type="protein sequence ID" value="CAF3728939.1"/>
    <property type="molecule type" value="Genomic_DNA"/>
</dbReference>
<organism evidence="2 4">
    <name type="scientific">Didymodactylos carnosus</name>
    <dbReference type="NCBI Taxonomy" id="1234261"/>
    <lineage>
        <taxon>Eukaryota</taxon>
        <taxon>Metazoa</taxon>
        <taxon>Spiralia</taxon>
        <taxon>Gnathifera</taxon>
        <taxon>Rotifera</taxon>
        <taxon>Eurotatoria</taxon>
        <taxon>Bdelloidea</taxon>
        <taxon>Philodinida</taxon>
        <taxon>Philodinidae</taxon>
        <taxon>Didymodactylos</taxon>
    </lineage>
</organism>
<evidence type="ECO:0000313" key="3">
    <source>
        <dbReference type="EMBL" id="CAF3728939.1"/>
    </source>
</evidence>
<proteinExistence type="predicted"/>
<sequence>MPPAKIAPSAPTTPNTIQDVSVDGLQIRKKFSKKSGDADNRWATIGGIQEFLDGVKHLGDNYRELDHNEVGFRVEDSIWGTENHNPHEETAARRITGTDRLLMGEQADELGPLRVFEKNVENANPKLLKTGNFTGCPTISALKAMADEYRQHRRLHHEYYNEVRVLSTALDIADVISEHVIDKFLVVDAPIDNYDESTEECDENNAVDEVNDPLGEVDDLEQPEVPIVHQSPFTCEANNQIPLLNTLLIDQVEPKHVTNSMYCKQIVKITYKWFAYLPMWSCILYQFDERYANDSVYSSTTHSLGAGRLSNATIGSYFAIIKESVLQRKTRLRPAECIAKIFRSTQARLKAGKYGVTQSAKGRKNSKKKTDVAITETWNRSQRKKVRGVYFGRVTKKQSLTKIQRTSQCKLVVPSQLKKRLTEEDYYDLKDDQLNVSMNSSTDAALTELNACRKMDISPRHNHEESADVSTELSQSDDETSRQESNTSSASSRKSTRRRQPNSRYSDFALQKKNGNYPDELEQFTYQQAGRCGAIVNENYLGDTFESDLLTDDKIRKKVNCCAAERIYLPKEFVNQPPFCIIDLPHEDQTRTNQLPNMLRIGNEE</sequence>
<feature type="region of interest" description="Disordered" evidence="1">
    <location>
        <begin position="459"/>
        <end position="512"/>
    </location>
</feature>
<accession>A0A814DFQ7</accession>
<dbReference type="AlphaFoldDB" id="A0A814DFQ7"/>
<dbReference type="EMBL" id="CAJNOQ010002350">
    <property type="protein sequence ID" value="CAF0953556.1"/>
    <property type="molecule type" value="Genomic_DNA"/>
</dbReference>
<gene>
    <name evidence="2" type="ORF">GPM918_LOCUS11376</name>
    <name evidence="3" type="ORF">SRO942_LOCUS11375</name>
</gene>